<evidence type="ECO:0000256" key="6">
    <source>
        <dbReference type="ARBA" id="ARBA00022777"/>
    </source>
</evidence>
<reference evidence="12 13" key="1">
    <citation type="submission" date="2016-09" db="EMBL/GenBank/DDBJ databases">
        <title>Couchioplanes caeruleus draft genome sequence.</title>
        <authorList>
            <person name="Sheehan J."/>
            <person name="Caffrey P."/>
        </authorList>
    </citation>
    <scope>NUCLEOTIDE SEQUENCE [LARGE SCALE GENOMIC DNA]</scope>
    <source>
        <strain evidence="12 13">DSM 43634</strain>
    </source>
</reference>
<gene>
    <name evidence="12" type="ORF">BG844_28670</name>
</gene>
<organism evidence="12 13">
    <name type="scientific">Couchioplanes caeruleus subsp. caeruleus</name>
    <dbReference type="NCBI Taxonomy" id="56427"/>
    <lineage>
        <taxon>Bacteria</taxon>
        <taxon>Bacillati</taxon>
        <taxon>Actinomycetota</taxon>
        <taxon>Actinomycetes</taxon>
        <taxon>Micromonosporales</taxon>
        <taxon>Micromonosporaceae</taxon>
        <taxon>Couchioplanes</taxon>
    </lineage>
</organism>
<evidence type="ECO:0000256" key="10">
    <source>
        <dbReference type="SAM" id="Phobius"/>
    </source>
</evidence>
<evidence type="ECO:0000313" key="12">
    <source>
        <dbReference type="EMBL" id="OJF11114.1"/>
    </source>
</evidence>
<dbReference type="SUPFAM" id="SSF55874">
    <property type="entry name" value="ATPase domain of HSP90 chaperone/DNA topoisomerase II/histidine kinase"/>
    <property type="match status" value="1"/>
</dbReference>
<keyword evidence="6" id="KW-0418">Kinase</keyword>
<keyword evidence="3" id="KW-0597">Phosphoprotein</keyword>
<dbReference type="PANTHER" id="PTHR24421:SF10">
    <property type="entry name" value="NITRATE_NITRITE SENSOR PROTEIN NARQ"/>
    <property type="match status" value="1"/>
</dbReference>
<feature type="transmembrane region" description="Helical" evidence="10">
    <location>
        <begin position="184"/>
        <end position="211"/>
    </location>
</feature>
<dbReference type="GO" id="GO:0000155">
    <property type="term" value="F:phosphorelay sensor kinase activity"/>
    <property type="evidence" value="ECO:0007669"/>
    <property type="project" value="InterPro"/>
</dbReference>
<keyword evidence="10" id="KW-1133">Transmembrane helix</keyword>
<evidence type="ECO:0000313" key="13">
    <source>
        <dbReference type="Proteomes" id="UP000182486"/>
    </source>
</evidence>
<comment type="caution">
    <text evidence="12">The sequence shown here is derived from an EMBL/GenBank/DDBJ whole genome shotgun (WGS) entry which is preliminary data.</text>
</comment>
<dbReference type="InterPro" id="IPR036890">
    <property type="entry name" value="HATPase_C_sf"/>
</dbReference>
<feature type="transmembrane region" description="Helical" evidence="10">
    <location>
        <begin position="256"/>
        <end position="273"/>
    </location>
</feature>
<feature type="transmembrane region" description="Helical" evidence="10">
    <location>
        <begin position="319"/>
        <end position="338"/>
    </location>
</feature>
<dbReference type="EMBL" id="MEIA01000439">
    <property type="protein sequence ID" value="OJF11114.1"/>
    <property type="molecule type" value="Genomic_DNA"/>
</dbReference>
<evidence type="ECO:0000256" key="9">
    <source>
        <dbReference type="SAM" id="Coils"/>
    </source>
</evidence>
<keyword evidence="7" id="KW-0067">ATP-binding</keyword>
<evidence type="ECO:0000256" key="2">
    <source>
        <dbReference type="ARBA" id="ARBA00012438"/>
    </source>
</evidence>
<keyword evidence="5" id="KW-0547">Nucleotide-binding</keyword>
<dbReference type="InterPro" id="IPR003594">
    <property type="entry name" value="HATPase_dom"/>
</dbReference>
<feature type="transmembrane region" description="Helical" evidence="10">
    <location>
        <begin position="231"/>
        <end position="250"/>
    </location>
</feature>
<dbReference type="GO" id="GO:0046983">
    <property type="term" value="F:protein dimerization activity"/>
    <property type="evidence" value="ECO:0007669"/>
    <property type="project" value="InterPro"/>
</dbReference>
<dbReference type="Gene3D" id="1.20.5.1930">
    <property type="match status" value="1"/>
</dbReference>
<evidence type="ECO:0000256" key="5">
    <source>
        <dbReference type="ARBA" id="ARBA00022741"/>
    </source>
</evidence>
<dbReference type="AlphaFoldDB" id="A0A1K0G1D8"/>
<feature type="transmembrane region" description="Helical" evidence="10">
    <location>
        <begin position="111"/>
        <end position="128"/>
    </location>
</feature>
<keyword evidence="4" id="KW-0808">Transferase</keyword>
<evidence type="ECO:0000256" key="7">
    <source>
        <dbReference type="ARBA" id="ARBA00022840"/>
    </source>
</evidence>
<dbReference type="GO" id="GO:0016020">
    <property type="term" value="C:membrane"/>
    <property type="evidence" value="ECO:0007669"/>
    <property type="project" value="InterPro"/>
</dbReference>
<dbReference type="InterPro" id="IPR011712">
    <property type="entry name" value="Sig_transdc_His_kin_sub3_dim/P"/>
</dbReference>
<evidence type="ECO:0000256" key="8">
    <source>
        <dbReference type="ARBA" id="ARBA00023012"/>
    </source>
</evidence>
<evidence type="ECO:0000259" key="11">
    <source>
        <dbReference type="PROSITE" id="PS50109"/>
    </source>
</evidence>
<dbReference type="InterPro" id="IPR050482">
    <property type="entry name" value="Sensor_HK_TwoCompSys"/>
</dbReference>
<feature type="transmembrane region" description="Helical" evidence="10">
    <location>
        <begin position="285"/>
        <end position="313"/>
    </location>
</feature>
<dbReference type="SMART" id="SM00387">
    <property type="entry name" value="HATPase_c"/>
    <property type="match status" value="1"/>
</dbReference>
<dbReference type="CDD" id="cd16917">
    <property type="entry name" value="HATPase_UhpB-NarQ-NarX-like"/>
    <property type="match status" value="1"/>
</dbReference>
<keyword evidence="10" id="KW-0472">Membrane</keyword>
<feature type="coiled-coil region" evidence="9">
    <location>
        <begin position="358"/>
        <end position="385"/>
    </location>
</feature>
<keyword evidence="10" id="KW-0812">Transmembrane</keyword>
<comment type="catalytic activity">
    <reaction evidence="1">
        <text>ATP + protein L-histidine = ADP + protein N-phospho-L-histidine.</text>
        <dbReference type="EC" id="2.7.13.3"/>
    </reaction>
</comment>
<proteinExistence type="predicted"/>
<keyword evidence="13" id="KW-1185">Reference proteome</keyword>
<keyword evidence="9" id="KW-0175">Coiled coil</keyword>
<feature type="domain" description="Histidine kinase" evidence="11">
    <location>
        <begin position="588"/>
        <end position="674"/>
    </location>
</feature>
<accession>A0A1K0G1D8</accession>
<dbReference type="InterPro" id="IPR005467">
    <property type="entry name" value="His_kinase_dom"/>
</dbReference>
<evidence type="ECO:0000256" key="3">
    <source>
        <dbReference type="ARBA" id="ARBA00022553"/>
    </source>
</evidence>
<evidence type="ECO:0000256" key="1">
    <source>
        <dbReference type="ARBA" id="ARBA00000085"/>
    </source>
</evidence>
<feature type="transmembrane region" description="Helical" evidence="10">
    <location>
        <begin position="140"/>
        <end position="164"/>
    </location>
</feature>
<dbReference type="EC" id="2.7.13.3" evidence="2"/>
<feature type="transmembrane region" description="Helical" evidence="10">
    <location>
        <begin position="67"/>
        <end position="91"/>
    </location>
</feature>
<name>A0A1K0G1D8_9ACTN</name>
<keyword evidence="8" id="KW-0902">Two-component regulatory system</keyword>
<dbReference type="Proteomes" id="UP000182486">
    <property type="component" value="Unassembled WGS sequence"/>
</dbReference>
<protein>
    <recommendedName>
        <fullName evidence="2">histidine kinase</fullName>
        <ecNumber evidence="2">2.7.13.3</ecNumber>
    </recommendedName>
</protein>
<dbReference type="Pfam" id="PF07730">
    <property type="entry name" value="HisKA_3"/>
    <property type="match status" value="1"/>
</dbReference>
<evidence type="ECO:0000256" key="4">
    <source>
        <dbReference type="ARBA" id="ARBA00022679"/>
    </source>
</evidence>
<feature type="transmembrane region" description="Helical" evidence="10">
    <location>
        <begin position="42"/>
        <end position="60"/>
    </location>
</feature>
<dbReference type="PANTHER" id="PTHR24421">
    <property type="entry name" value="NITRATE/NITRITE SENSOR PROTEIN NARX-RELATED"/>
    <property type="match status" value="1"/>
</dbReference>
<dbReference type="GO" id="GO:0005524">
    <property type="term" value="F:ATP binding"/>
    <property type="evidence" value="ECO:0007669"/>
    <property type="project" value="UniProtKB-KW"/>
</dbReference>
<dbReference type="PROSITE" id="PS50109">
    <property type="entry name" value="HIS_KIN"/>
    <property type="match status" value="1"/>
</dbReference>
<sequence length="692" mass="74071">MTRRWHGTAAALLVFGAMALFTIGMDVANARAGTPTGDLGPRWPSLLAGLPQAVIGVLLLRTHPRHAVAWLLVASGVAWLLDAVCATWLRYATQVHPVLPGAAVSAWIVDRFGSLLLPLTAAMVIVFPDGRLPGSRPWRWLAVTGLALSLLWPLIALTAPFAVLSRLTGTPLPPGEMISPDVPALPLPFVVWQVLGAIGRPAMYACMLVPFAVTLHRYRHADPVRRAQIRWLLWAVLVALALPLATLSVAGTIGEITLTAPFGLVAIAIAVAITRHRLYDIDRLLPATLVYSALGGSFLLLDAVVVTIAGSWIGERDAALAAMAFIAAAYALVRDLLWRWARRLLFGRRADAGTVATLARRLETAADVQEQLEELTRTLAAAFRLGFVSVQVNRLDGTRLTVTSGEGDGGLLTLPIAYRGEPIGQLIVRRRDQVRIGEGDQRLLGDLVRQAAAAARATDINASLRRARTSLVLGREEERRRLRRDLHDGLGPSLGAIALRIETARNLAERSPQAVDVMLRDAAGDIGAVLDEIRRVVYDLRPPALDELGLVRAIRQQADRMRGPGLDVEVEATSLTALPAAVEVAAYRIVSEALINVVRHAAATSCTVTLVQSTDDAALTVEIRDDGRGIAPEIAAGVGLISLRERAAELGGHCSVEGPPDGGTVVRCHLPLTELTAIVPSTDELRTAHAAT</sequence>
<dbReference type="Gene3D" id="3.30.565.10">
    <property type="entry name" value="Histidine kinase-like ATPase, C-terminal domain"/>
    <property type="match status" value="1"/>
</dbReference>
<dbReference type="Pfam" id="PF02518">
    <property type="entry name" value="HATPase_c"/>
    <property type="match status" value="1"/>
</dbReference>